<keyword evidence="9" id="KW-0539">Nucleus</keyword>
<keyword evidence="7" id="KW-0238">DNA-binding</keyword>
<dbReference type="AlphaFoldDB" id="A0ABD1KCG0"/>
<feature type="domain" description="C2H2-type" evidence="12">
    <location>
        <begin position="337"/>
        <end position="364"/>
    </location>
</feature>
<dbReference type="Pfam" id="PF00096">
    <property type="entry name" value="zf-C2H2"/>
    <property type="match status" value="2"/>
</dbReference>
<evidence type="ECO:0000256" key="4">
    <source>
        <dbReference type="ARBA" id="ARBA00022771"/>
    </source>
</evidence>
<accession>A0ABD1KCG0</accession>
<keyword evidence="14" id="KW-1185">Reference proteome</keyword>
<dbReference type="InterPro" id="IPR036236">
    <property type="entry name" value="Znf_C2H2_sf"/>
</dbReference>
<keyword evidence="5" id="KW-0862">Zinc</keyword>
<dbReference type="Gene3D" id="3.30.160.60">
    <property type="entry name" value="Classic Zinc Finger"/>
    <property type="match status" value="3"/>
</dbReference>
<dbReference type="InterPro" id="IPR013087">
    <property type="entry name" value="Znf_C2H2_type"/>
</dbReference>
<evidence type="ECO:0000256" key="3">
    <source>
        <dbReference type="ARBA" id="ARBA00022737"/>
    </source>
</evidence>
<feature type="domain" description="C2H2-type" evidence="12">
    <location>
        <begin position="365"/>
        <end position="392"/>
    </location>
</feature>
<dbReference type="PANTHER" id="PTHR14003">
    <property type="entry name" value="TRANSCRIPTIONAL REPRESSOR PROTEIN YY"/>
    <property type="match status" value="1"/>
</dbReference>
<feature type="region of interest" description="Disordered" evidence="11">
    <location>
        <begin position="96"/>
        <end position="184"/>
    </location>
</feature>
<evidence type="ECO:0000256" key="5">
    <source>
        <dbReference type="ARBA" id="ARBA00022833"/>
    </source>
</evidence>
<dbReference type="GO" id="GO:0008270">
    <property type="term" value="F:zinc ion binding"/>
    <property type="evidence" value="ECO:0007669"/>
    <property type="project" value="UniProtKB-KW"/>
</dbReference>
<evidence type="ECO:0000259" key="12">
    <source>
        <dbReference type="PROSITE" id="PS50157"/>
    </source>
</evidence>
<dbReference type="PROSITE" id="PS00028">
    <property type="entry name" value="ZINC_FINGER_C2H2_1"/>
    <property type="match status" value="3"/>
</dbReference>
<comment type="caution">
    <text evidence="13">The sequence shown here is derived from an EMBL/GenBank/DDBJ whole genome shotgun (WGS) entry which is preliminary data.</text>
</comment>
<dbReference type="PROSITE" id="PS50157">
    <property type="entry name" value="ZINC_FINGER_C2H2_2"/>
    <property type="match status" value="3"/>
</dbReference>
<feature type="compositionally biased region" description="Low complexity" evidence="11">
    <location>
        <begin position="222"/>
        <end position="240"/>
    </location>
</feature>
<feature type="compositionally biased region" description="Acidic residues" evidence="11">
    <location>
        <begin position="126"/>
        <end position="137"/>
    </location>
</feature>
<keyword evidence="6" id="KW-0805">Transcription regulation</keyword>
<evidence type="ECO:0000256" key="7">
    <source>
        <dbReference type="ARBA" id="ARBA00023125"/>
    </source>
</evidence>
<dbReference type="EMBL" id="JBHFQA010000006">
    <property type="protein sequence ID" value="KAL2096881.1"/>
    <property type="molecule type" value="Genomic_DNA"/>
</dbReference>
<organism evidence="13 14">
    <name type="scientific">Coilia grayii</name>
    <name type="common">Gray's grenadier anchovy</name>
    <dbReference type="NCBI Taxonomy" id="363190"/>
    <lineage>
        <taxon>Eukaryota</taxon>
        <taxon>Metazoa</taxon>
        <taxon>Chordata</taxon>
        <taxon>Craniata</taxon>
        <taxon>Vertebrata</taxon>
        <taxon>Euteleostomi</taxon>
        <taxon>Actinopterygii</taxon>
        <taxon>Neopterygii</taxon>
        <taxon>Teleostei</taxon>
        <taxon>Clupei</taxon>
        <taxon>Clupeiformes</taxon>
        <taxon>Clupeoidei</taxon>
        <taxon>Engraulidae</taxon>
        <taxon>Coilinae</taxon>
        <taxon>Coilia</taxon>
    </lineage>
</organism>
<evidence type="ECO:0000256" key="10">
    <source>
        <dbReference type="PROSITE-ProRule" id="PRU00042"/>
    </source>
</evidence>
<evidence type="ECO:0000313" key="13">
    <source>
        <dbReference type="EMBL" id="KAL2096881.1"/>
    </source>
</evidence>
<evidence type="ECO:0000256" key="2">
    <source>
        <dbReference type="ARBA" id="ARBA00022723"/>
    </source>
</evidence>
<keyword evidence="2" id="KW-0479">Metal-binding</keyword>
<feature type="region of interest" description="Disordered" evidence="11">
    <location>
        <begin position="209"/>
        <end position="283"/>
    </location>
</feature>
<evidence type="ECO:0000256" key="9">
    <source>
        <dbReference type="ARBA" id="ARBA00023242"/>
    </source>
</evidence>
<proteinExistence type="predicted"/>
<evidence type="ECO:0000313" key="14">
    <source>
        <dbReference type="Proteomes" id="UP001591681"/>
    </source>
</evidence>
<name>A0ABD1KCG0_9TELE</name>
<dbReference type="FunFam" id="3.30.160.60:FF:000965">
    <property type="entry name" value="Neurotrophin receptor-interacting factor homolog"/>
    <property type="match status" value="1"/>
</dbReference>
<dbReference type="FunFam" id="3.30.160.60:FF:000358">
    <property type="entry name" value="zinc finger protein 24"/>
    <property type="match status" value="1"/>
</dbReference>
<dbReference type="GO" id="GO:0003677">
    <property type="term" value="F:DNA binding"/>
    <property type="evidence" value="ECO:0007669"/>
    <property type="project" value="UniProtKB-KW"/>
</dbReference>
<dbReference type="SUPFAM" id="SSF57667">
    <property type="entry name" value="beta-beta-alpha zinc fingers"/>
    <property type="match status" value="2"/>
</dbReference>
<keyword evidence="3" id="KW-0677">Repeat</keyword>
<comment type="subcellular location">
    <subcellularLocation>
        <location evidence="1">Nucleus</location>
    </subcellularLocation>
</comment>
<reference evidence="13 14" key="1">
    <citation type="submission" date="2024-09" db="EMBL/GenBank/DDBJ databases">
        <title>A chromosome-level genome assembly of Gray's grenadier anchovy, Coilia grayii.</title>
        <authorList>
            <person name="Fu Z."/>
        </authorList>
    </citation>
    <scope>NUCLEOTIDE SEQUENCE [LARGE SCALE GENOMIC DNA]</scope>
    <source>
        <strain evidence="13">G4</strain>
        <tissue evidence="13">Muscle</tissue>
    </source>
</reference>
<evidence type="ECO:0000256" key="1">
    <source>
        <dbReference type="ARBA" id="ARBA00004123"/>
    </source>
</evidence>
<keyword evidence="8" id="KW-0804">Transcription</keyword>
<feature type="domain" description="C2H2-type" evidence="12">
    <location>
        <begin position="309"/>
        <end position="336"/>
    </location>
</feature>
<evidence type="ECO:0000256" key="11">
    <source>
        <dbReference type="SAM" id="MobiDB-lite"/>
    </source>
</evidence>
<feature type="compositionally biased region" description="Basic and acidic residues" evidence="11">
    <location>
        <begin position="145"/>
        <end position="156"/>
    </location>
</feature>
<dbReference type="Proteomes" id="UP001591681">
    <property type="component" value="Unassembled WGS sequence"/>
</dbReference>
<evidence type="ECO:0000256" key="6">
    <source>
        <dbReference type="ARBA" id="ARBA00023015"/>
    </source>
</evidence>
<sequence>MMSNSVDIHTQLASIMEVFAKSALAEMSKVIDNDSTLLRQEISRREREIEALWRRLQLTEHELKSVRLTQAKKSSVNLRSVGIQVNDGASREQAGISNWASSVMPERGSTSEWKDPTVHSFPLQVDVEEEEEEEEEGHEQGPFQIKEEKAEEEPWNKGEGGAVVDGGECWEEEVESTSTPGEVEALGQRAPAEPKLYGTWQDCGTEAEASLDTDHPGEAHTSSLPMPHLLQQPHPLSHQPVPHPLQREQRCLLSSHHQDPPPPILPLPHHHGDVSSGYGSGEHPSVSVGVSVAAGGEPVEGRNDGGKRSRCGQCGKTFTTHFYLKIHQRIHTGERPFTCTACGKRFYCTSHLISHQRCHTGEKPYSCLECGKAYSHLNSLKLHQRSHAEEGGLGYA</sequence>
<keyword evidence="4 10" id="KW-0863">Zinc-finger</keyword>
<dbReference type="PANTHER" id="PTHR14003:SF23">
    <property type="entry name" value="ZINC FINGER PROTEIN 143"/>
    <property type="match status" value="1"/>
</dbReference>
<gene>
    <name evidence="13" type="ORF">ACEWY4_006088</name>
</gene>
<protein>
    <recommendedName>
        <fullName evidence="12">C2H2-type domain-containing protein</fullName>
    </recommendedName>
</protein>
<dbReference type="FunFam" id="3.30.160.60:FF:001119">
    <property type="entry name" value="zinc finger protein 408"/>
    <property type="match status" value="1"/>
</dbReference>
<evidence type="ECO:0000256" key="8">
    <source>
        <dbReference type="ARBA" id="ARBA00023163"/>
    </source>
</evidence>
<dbReference type="GO" id="GO:0005634">
    <property type="term" value="C:nucleus"/>
    <property type="evidence" value="ECO:0007669"/>
    <property type="project" value="UniProtKB-SubCell"/>
</dbReference>
<dbReference type="SMART" id="SM00355">
    <property type="entry name" value="ZnF_C2H2"/>
    <property type="match status" value="3"/>
</dbReference>